<dbReference type="SUPFAM" id="SSF50475">
    <property type="entry name" value="FMN-binding split barrel"/>
    <property type="match status" value="1"/>
</dbReference>
<dbReference type="PIRSF" id="PIRSF000190">
    <property type="entry name" value="Pyd_amn-ph_oxd"/>
    <property type="match status" value="1"/>
</dbReference>
<dbReference type="RefSeq" id="WP_093920498.1">
    <property type="nucleotide sequence ID" value="NZ_FONW01000007.1"/>
</dbReference>
<comment type="function">
    <text evidence="5">Catalyzes the oxidation of either pyridoxine 5'-phosphate (PNP) or pyridoxamine 5'-phosphate (PMP) into pyridoxal 5'-phosphate (PLP).</text>
</comment>
<evidence type="ECO:0000256" key="2">
    <source>
        <dbReference type="ARBA" id="ARBA00022630"/>
    </source>
</evidence>
<feature type="binding site" evidence="5 7">
    <location>
        <position position="102"/>
    </location>
    <ligand>
        <name>FMN</name>
        <dbReference type="ChEBI" id="CHEBI:58210"/>
    </ligand>
</feature>
<keyword evidence="5" id="KW-0664">Pyridoxine biosynthesis</keyword>
<organism evidence="10 11">
    <name type="scientific">Sunxiuqinia elliptica</name>
    <dbReference type="NCBI Taxonomy" id="655355"/>
    <lineage>
        <taxon>Bacteria</taxon>
        <taxon>Pseudomonadati</taxon>
        <taxon>Bacteroidota</taxon>
        <taxon>Bacteroidia</taxon>
        <taxon>Marinilabiliales</taxon>
        <taxon>Prolixibacteraceae</taxon>
        <taxon>Sunxiuqinia</taxon>
    </lineage>
</organism>
<evidence type="ECO:0000256" key="4">
    <source>
        <dbReference type="ARBA" id="ARBA00023002"/>
    </source>
</evidence>
<dbReference type="Proteomes" id="UP000198964">
    <property type="component" value="Unassembled WGS sequence"/>
</dbReference>
<keyword evidence="11" id="KW-1185">Reference proteome</keyword>
<sequence length="210" mass="24470">MLRDIRINYQKYQLDESSLPSSPIELFDEWMQEVIKKEVTEPTAMVLSTCSAGVPDSRIVLLKEVENGNFLFYTNYASSKANQLAANEHVALNFFWHELERQVRIKGVASKVSEQQSADYFQSRPRESQLGAWASAQSQEVANRQSLEESFREVSERFKEQAIPKPPHWGGFQITPTEIEFWQGRPGRLHDRIRYFLGENNRWKFKRLAP</sequence>
<dbReference type="InterPro" id="IPR019740">
    <property type="entry name" value="Pyridox_Oxase_CS"/>
</dbReference>
<comment type="cofactor">
    <cofactor evidence="5 7">
        <name>FMN</name>
        <dbReference type="ChEBI" id="CHEBI:58210"/>
    </cofactor>
    <text evidence="5 7">Binds 1 FMN per subunit.</text>
</comment>
<feature type="binding site" evidence="5 7">
    <location>
        <position position="80"/>
    </location>
    <ligand>
        <name>FMN</name>
        <dbReference type="ChEBI" id="CHEBI:58210"/>
    </ligand>
</feature>
<dbReference type="Pfam" id="PF10590">
    <property type="entry name" value="PNP_phzG_C"/>
    <property type="match status" value="1"/>
</dbReference>
<feature type="domain" description="Pyridoxine 5'-phosphate oxidase dimerisation C-terminal" evidence="9">
    <location>
        <begin position="169"/>
        <end position="210"/>
    </location>
</feature>
<feature type="domain" description="Pyridoxamine 5'-phosphate oxidase N-terminal" evidence="8">
    <location>
        <begin position="31"/>
        <end position="156"/>
    </location>
</feature>
<dbReference type="AlphaFoldDB" id="A0A1I2J813"/>
<evidence type="ECO:0000256" key="1">
    <source>
        <dbReference type="ARBA" id="ARBA00007301"/>
    </source>
</evidence>
<dbReference type="PANTHER" id="PTHR10851:SF0">
    <property type="entry name" value="PYRIDOXINE-5'-PHOSPHATE OXIDASE"/>
    <property type="match status" value="1"/>
</dbReference>
<dbReference type="HAMAP" id="MF_01629">
    <property type="entry name" value="PdxH"/>
    <property type="match status" value="1"/>
</dbReference>
<dbReference type="EC" id="1.4.3.5" evidence="5"/>
<dbReference type="Pfam" id="PF01243">
    <property type="entry name" value="PNPOx_N"/>
    <property type="match status" value="1"/>
</dbReference>
<feature type="binding site" evidence="5 6">
    <location>
        <position position="128"/>
    </location>
    <ligand>
        <name>substrate</name>
    </ligand>
</feature>
<comment type="catalytic activity">
    <reaction evidence="5">
        <text>pyridoxine 5'-phosphate + O2 = pyridoxal 5'-phosphate + H2O2</text>
        <dbReference type="Rhea" id="RHEA:15149"/>
        <dbReference type="ChEBI" id="CHEBI:15379"/>
        <dbReference type="ChEBI" id="CHEBI:16240"/>
        <dbReference type="ChEBI" id="CHEBI:58589"/>
        <dbReference type="ChEBI" id="CHEBI:597326"/>
        <dbReference type="EC" id="1.4.3.5"/>
    </reaction>
</comment>
<keyword evidence="3 5" id="KW-0288">FMN</keyword>
<keyword evidence="4 5" id="KW-0560">Oxidoreductase</keyword>
<comment type="similarity">
    <text evidence="1 5">Belongs to the pyridoxamine 5'-phosphate oxidase family.</text>
</comment>
<evidence type="ECO:0000256" key="6">
    <source>
        <dbReference type="PIRSR" id="PIRSR000190-1"/>
    </source>
</evidence>
<accession>A0A1I2J813</accession>
<dbReference type="EMBL" id="FONW01000007">
    <property type="protein sequence ID" value="SFF48851.1"/>
    <property type="molecule type" value="Genomic_DNA"/>
</dbReference>
<dbReference type="NCBIfam" id="NF004231">
    <property type="entry name" value="PRK05679.1"/>
    <property type="match status" value="1"/>
</dbReference>
<dbReference type="GO" id="GO:0010181">
    <property type="term" value="F:FMN binding"/>
    <property type="evidence" value="ECO:0007669"/>
    <property type="project" value="UniProtKB-UniRule"/>
</dbReference>
<comment type="pathway">
    <text evidence="5">Cofactor metabolism; pyridoxal 5'-phosphate salvage; pyridoxal 5'-phosphate from pyridoxamine 5'-phosphate: step 1/1.</text>
</comment>
<protein>
    <recommendedName>
        <fullName evidence="5">Pyridoxine/pyridoxamine 5'-phosphate oxidase</fullName>
        <ecNumber evidence="5">1.4.3.5</ecNumber>
    </recommendedName>
    <alternativeName>
        <fullName evidence="5">PNP/PMP oxidase</fullName>
        <shortName evidence="5">PNPOx</shortName>
    </alternativeName>
    <alternativeName>
        <fullName evidence="5">Pyridoxal 5'-phosphate synthase</fullName>
    </alternativeName>
</protein>
<feature type="binding site" evidence="5 6">
    <location>
        <begin position="188"/>
        <end position="190"/>
    </location>
    <ligand>
        <name>substrate</name>
    </ligand>
</feature>
<feature type="binding site" evidence="6">
    <location>
        <begin position="6"/>
        <end position="9"/>
    </location>
    <ligand>
        <name>substrate</name>
    </ligand>
</feature>
<comment type="pathway">
    <text evidence="5">Cofactor metabolism; pyridoxal 5'-phosphate salvage; pyridoxal 5'-phosphate from pyridoxine 5'-phosphate: step 1/1.</text>
</comment>
<dbReference type="UniPathway" id="UPA01068">
    <property type="reaction ID" value="UER00304"/>
</dbReference>
<evidence type="ECO:0000259" key="9">
    <source>
        <dbReference type="Pfam" id="PF10590"/>
    </source>
</evidence>
<evidence type="ECO:0000256" key="3">
    <source>
        <dbReference type="ARBA" id="ARBA00022643"/>
    </source>
</evidence>
<dbReference type="Gene3D" id="2.30.110.10">
    <property type="entry name" value="Electron Transport, Fmn-binding Protein, Chain A"/>
    <property type="match status" value="1"/>
</dbReference>
<evidence type="ECO:0000256" key="5">
    <source>
        <dbReference type="HAMAP-Rule" id="MF_01629"/>
    </source>
</evidence>
<feature type="binding site" evidence="5 7">
    <location>
        <begin position="137"/>
        <end position="138"/>
    </location>
    <ligand>
        <name>FMN</name>
        <dbReference type="ChEBI" id="CHEBI:58210"/>
    </ligand>
</feature>
<evidence type="ECO:0000256" key="7">
    <source>
        <dbReference type="PIRSR" id="PIRSR000190-2"/>
    </source>
</evidence>
<feature type="binding site" evidence="5 7">
    <location>
        <position position="182"/>
    </location>
    <ligand>
        <name>FMN</name>
        <dbReference type="ChEBI" id="CHEBI:58210"/>
    </ligand>
</feature>
<proteinExistence type="inferred from homology"/>
<feature type="binding site" evidence="5 7">
    <location>
        <begin position="58"/>
        <end position="63"/>
    </location>
    <ligand>
        <name>FMN</name>
        <dbReference type="ChEBI" id="CHEBI:58210"/>
    </ligand>
</feature>
<feature type="binding site" evidence="5 6">
    <location>
        <position position="124"/>
    </location>
    <ligand>
        <name>substrate</name>
    </ligand>
</feature>
<dbReference type="PROSITE" id="PS01064">
    <property type="entry name" value="PYRIDOX_OXIDASE"/>
    <property type="match status" value="1"/>
</dbReference>
<comment type="caution">
    <text evidence="5">Lacks conserved residue(s) required for the propagation of feature annotation.</text>
</comment>
<feature type="binding site" evidence="5 6">
    <location>
        <position position="63"/>
    </location>
    <ligand>
        <name>substrate</name>
    </ligand>
</feature>
<name>A0A1I2J813_9BACT</name>
<dbReference type="InterPro" id="IPR012349">
    <property type="entry name" value="Split_barrel_FMN-bd"/>
</dbReference>
<reference evidence="10 11" key="1">
    <citation type="submission" date="2016-10" db="EMBL/GenBank/DDBJ databases">
        <authorList>
            <person name="de Groot N.N."/>
        </authorList>
    </citation>
    <scope>NUCLEOTIDE SEQUENCE [LARGE SCALE GENOMIC DNA]</scope>
    <source>
        <strain evidence="10 11">CGMCC 1.9156</strain>
    </source>
</reference>
<dbReference type="InterPro" id="IPR011576">
    <property type="entry name" value="Pyridox_Oxase_N"/>
</dbReference>
<feature type="binding site" evidence="5 6">
    <location>
        <position position="120"/>
    </location>
    <ligand>
        <name>substrate</name>
    </ligand>
</feature>
<keyword evidence="2 5" id="KW-0285">Flavoprotein</keyword>
<feature type="binding site" evidence="5 7">
    <location>
        <begin position="73"/>
        <end position="74"/>
    </location>
    <ligand>
        <name>FMN</name>
        <dbReference type="ChEBI" id="CHEBI:58210"/>
    </ligand>
</feature>
<evidence type="ECO:0000313" key="10">
    <source>
        <dbReference type="EMBL" id="SFF48851.1"/>
    </source>
</evidence>
<evidence type="ECO:0000313" key="11">
    <source>
        <dbReference type="Proteomes" id="UP000198964"/>
    </source>
</evidence>
<dbReference type="InterPro" id="IPR019576">
    <property type="entry name" value="Pyridoxamine_oxidase_dimer_C"/>
</dbReference>
<dbReference type="GO" id="GO:0004733">
    <property type="term" value="F:pyridoxamine phosphate oxidase activity"/>
    <property type="evidence" value="ECO:0007669"/>
    <property type="project" value="UniProtKB-UniRule"/>
</dbReference>
<comment type="subunit">
    <text evidence="5">Homodimer.</text>
</comment>
<dbReference type="GO" id="GO:0008615">
    <property type="term" value="P:pyridoxine biosynthetic process"/>
    <property type="evidence" value="ECO:0007669"/>
    <property type="project" value="UniProtKB-UniRule"/>
</dbReference>
<comment type="catalytic activity">
    <reaction evidence="5">
        <text>pyridoxamine 5'-phosphate + O2 + H2O = pyridoxal 5'-phosphate + H2O2 + NH4(+)</text>
        <dbReference type="Rhea" id="RHEA:15817"/>
        <dbReference type="ChEBI" id="CHEBI:15377"/>
        <dbReference type="ChEBI" id="CHEBI:15379"/>
        <dbReference type="ChEBI" id="CHEBI:16240"/>
        <dbReference type="ChEBI" id="CHEBI:28938"/>
        <dbReference type="ChEBI" id="CHEBI:58451"/>
        <dbReference type="ChEBI" id="CHEBI:597326"/>
        <dbReference type="EC" id="1.4.3.5"/>
    </reaction>
</comment>
<evidence type="ECO:0000259" key="8">
    <source>
        <dbReference type="Pfam" id="PF01243"/>
    </source>
</evidence>
<dbReference type="NCBIfam" id="TIGR00558">
    <property type="entry name" value="pdxH"/>
    <property type="match status" value="1"/>
</dbReference>
<feature type="binding site" evidence="5 7">
    <location>
        <position position="192"/>
    </location>
    <ligand>
        <name>FMN</name>
        <dbReference type="ChEBI" id="CHEBI:58210"/>
    </ligand>
</feature>
<gene>
    <name evidence="5" type="primary">pdxH</name>
    <name evidence="10" type="ORF">SAMN05216283_107163</name>
</gene>
<dbReference type="PANTHER" id="PTHR10851">
    <property type="entry name" value="PYRIDOXINE-5-PHOSPHATE OXIDASE"/>
    <property type="match status" value="1"/>
</dbReference>
<dbReference type="InterPro" id="IPR000659">
    <property type="entry name" value="Pyridox_Oxase"/>
</dbReference>
<dbReference type="STRING" id="655355.SAMN05216283_107163"/>